<dbReference type="InterPro" id="IPR015424">
    <property type="entry name" value="PyrdxlP-dep_Trfase"/>
</dbReference>
<dbReference type="CDD" id="cd00610">
    <property type="entry name" value="OAT_like"/>
    <property type="match status" value="1"/>
</dbReference>
<evidence type="ECO:0000313" key="4">
    <source>
        <dbReference type="EMBL" id="RKQ67904.1"/>
    </source>
</evidence>
<dbReference type="Gene3D" id="3.90.1150.10">
    <property type="entry name" value="Aspartate Aminotransferase, domain 1"/>
    <property type="match status" value="1"/>
</dbReference>
<evidence type="ECO:0000256" key="2">
    <source>
        <dbReference type="ARBA" id="ARBA00022898"/>
    </source>
</evidence>
<evidence type="ECO:0000256" key="1">
    <source>
        <dbReference type="ARBA" id="ARBA00001933"/>
    </source>
</evidence>
<comment type="cofactor">
    <cofactor evidence="1">
        <name>pyridoxal 5'-phosphate</name>
        <dbReference type="ChEBI" id="CHEBI:597326"/>
    </cofactor>
</comment>
<dbReference type="InterPro" id="IPR015421">
    <property type="entry name" value="PyrdxlP-dep_Trfase_major"/>
</dbReference>
<dbReference type="Gene3D" id="3.40.640.10">
    <property type="entry name" value="Type I PLP-dependent aspartate aminotransferase-like (Major domain)"/>
    <property type="match status" value="1"/>
</dbReference>
<dbReference type="OrthoDB" id="9801052at2"/>
<dbReference type="Pfam" id="PF00202">
    <property type="entry name" value="Aminotran_3"/>
    <property type="match status" value="1"/>
</dbReference>
<dbReference type="AlphaFoldDB" id="A0A420WA73"/>
<dbReference type="InterPro" id="IPR005814">
    <property type="entry name" value="Aminotrans_3"/>
</dbReference>
<comment type="caution">
    <text evidence="4">The sequence shown here is derived from an EMBL/GenBank/DDBJ whole genome shotgun (WGS) entry which is preliminary data.</text>
</comment>
<name>A0A420WA73_9PROT</name>
<evidence type="ECO:0000313" key="5">
    <source>
        <dbReference type="Proteomes" id="UP000277424"/>
    </source>
</evidence>
<sequence>MALAAGSNITLDAALREAEERFVASNPESKRLHAEAAKAMPGGNTRTVLFYEPFPLTLASGEGCHVRDADGHLYTDFLVEYTAGLYGHSHPVIRGAIEAALSDGIVLGGPNLLEARFAAALCDRFPAVERIRFCNSGTESNMFALSAARAATGRDKVMAFRGGYHGGVLYFAGANPLNAPFPMVMADYNDAEGAARLIEAEGDRLAAVIVEPMLGSGGCIPAEPAFLQALRDATAKTGALLIFDEVMTSRLAPGGLHGELGITPDLVTLGKYLGGGLTFGAFGGRAEIMDRFDPRRPGAWPHAGTFNNNVLTMAAGLAGLTQIYTPDTAIALNRRGDALRNRLNGIAEAMGLPIRATGRGSMMCLHAASGPVRRPADVAGMPKALRDLLHLDLLEKGQYLARRGMINLSLPMEAPDLDGLAAAFAEVLEARAGLIEASVA</sequence>
<comment type="similarity">
    <text evidence="3">Belongs to the class-III pyridoxal-phosphate-dependent aminotransferase family.</text>
</comment>
<proteinExistence type="inferred from homology"/>
<organism evidence="4 5">
    <name type="scientific">Oceanibaculum indicum</name>
    <dbReference type="NCBI Taxonomy" id="526216"/>
    <lineage>
        <taxon>Bacteria</taxon>
        <taxon>Pseudomonadati</taxon>
        <taxon>Pseudomonadota</taxon>
        <taxon>Alphaproteobacteria</taxon>
        <taxon>Rhodospirillales</taxon>
        <taxon>Oceanibaculaceae</taxon>
        <taxon>Oceanibaculum</taxon>
    </lineage>
</organism>
<gene>
    <name evidence="4" type="ORF">BCL74_3565</name>
</gene>
<dbReference type="InterPro" id="IPR015422">
    <property type="entry name" value="PyrdxlP-dep_Trfase_small"/>
</dbReference>
<dbReference type="RefSeq" id="WP_121222090.1">
    <property type="nucleotide sequence ID" value="NZ_RBIG01000005.1"/>
</dbReference>
<dbReference type="SUPFAM" id="SSF53383">
    <property type="entry name" value="PLP-dependent transferases"/>
    <property type="match status" value="1"/>
</dbReference>
<evidence type="ECO:0000256" key="3">
    <source>
        <dbReference type="RuleBase" id="RU003560"/>
    </source>
</evidence>
<dbReference type="GO" id="GO:0008483">
    <property type="term" value="F:transaminase activity"/>
    <property type="evidence" value="ECO:0007669"/>
    <property type="project" value="InterPro"/>
</dbReference>
<keyword evidence="2 3" id="KW-0663">Pyridoxal phosphate</keyword>
<accession>A0A420WA73</accession>
<protein>
    <submittedName>
        <fullName evidence="4">Glutamate-1-semialdehyde 2,1-aminomutase</fullName>
    </submittedName>
</protein>
<dbReference type="GO" id="GO:0030170">
    <property type="term" value="F:pyridoxal phosphate binding"/>
    <property type="evidence" value="ECO:0007669"/>
    <property type="project" value="InterPro"/>
</dbReference>
<dbReference type="PANTHER" id="PTHR43713">
    <property type="entry name" value="GLUTAMATE-1-SEMIALDEHYDE 2,1-AMINOMUTASE"/>
    <property type="match status" value="1"/>
</dbReference>
<dbReference type="PANTHER" id="PTHR43713:SF3">
    <property type="entry name" value="GLUTAMATE-1-SEMIALDEHYDE 2,1-AMINOMUTASE 1, CHLOROPLASTIC-RELATED"/>
    <property type="match status" value="1"/>
</dbReference>
<dbReference type="Proteomes" id="UP000277424">
    <property type="component" value="Unassembled WGS sequence"/>
</dbReference>
<reference evidence="4 5" key="1">
    <citation type="submission" date="2018-10" db="EMBL/GenBank/DDBJ databases">
        <title>Comparative analysis of microorganisms from saline springs in Andes Mountain Range, Colombia.</title>
        <authorList>
            <person name="Rubin E."/>
        </authorList>
    </citation>
    <scope>NUCLEOTIDE SEQUENCE [LARGE SCALE GENOMIC DNA]</scope>
    <source>
        <strain evidence="4 5">USBA 36</strain>
    </source>
</reference>
<dbReference type="EMBL" id="RBIG01000005">
    <property type="protein sequence ID" value="RKQ67904.1"/>
    <property type="molecule type" value="Genomic_DNA"/>
</dbReference>